<evidence type="ECO:0000256" key="2">
    <source>
        <dbReference type="ARBA" id="ARBA00012180"/>
    </source>
</evidence>
<evidence type="ECO:0000259" key="11">
    <source>
        <dbReference type="PROSITE" id="PS50878"/>
    </source>
</evidence>
<protein>
    <recommendedName>
        <fullName evidence="9">Gypsy retrotransposon integrase-like protein 1</fullName>
        <ecNumber evidence="2">3.1.26.4</ecNumber>
    </recommendedName>
</protein>
<organism evidence="13 14">
    <name type="scientific">Oryzias latipes</name>
    <name type="common">Japanese rice fish</name>
    <name type="synonym">Japanese killifish</name>
    <dbReference type="NCBI Taxonomy" id="8090"/>
    <lineage>
        <taxon>Eukaryota</taxon>
        <taxon>Metazoa</taxon>
        <taxon>Chordata</taxon>
        <taxon>Craniata</taxon>
        <taxon>Vertebrata</taxon>
        <taxon>Euteleostomi</taxon>
        <taxon>Actinopterygii</taxon>
        <taxon>Neopterygii</taxon>
        <taxon>Teleostei</taxon>
        <taxon>Neoteleostei</taxon>
        <taxon>Acanthomorphata</taxon>
        <taxon>Ovalentaria</taxon>
        <taxon>Atherinomorphae</taxon>
        <taxon>Beloniformes</taxon>
        <taxon>Adrianichthyidae</taxon>
        <taxon>Oryziinae</taxon>
        <taxon>Oryzias</taxon>
    </lineage>
</organism>
<evidence type="ECO:0000256" key="10">
    <source>
        <dbReference type="SAM" id="MobiDB-lite"/>
    </source>
</evidence>
<dbReference type="InterPro" id="IPR000477">
    <property type="entry name" value="RT_dom"/>
</dbReference>
<dbReference type="InterPro" id="IPR050951">
    <property type="entry name" value="Retrovirus_Pol_polyprotein"/>
</dbReference>
<reference evidence="13 14" key="2">
    <citation type="submission" date="2017-04" db="EMBL/GenBank/DDBJ databases">
        <title>CpG methylation of centromeres and impact of large insertions on vertebrate speciation.</title>
        <authorList>
            <person name="Ichikawa K."/>
            <person name="Yoshimura J."/>
            <person name="Morishita S."/>
        </authorList>
    </citation>
    <scope>NUCLEOTIDE SEQUENCE</scope>
    <source>
        <strain evidence="13 14">HNI</strain>
    </source>
</reference>
<evidence type="ECO:0000256" key="3">
    <source>
        <dbReference type="ARBA" id="ARBA00022679"/>
    </source>
</evidence>
<dbReference type="InterPro" id="IPR012337">
    <property type="entry name" value="RNaseH-like_sf"/>
</dbReference>
<keyword evidence="8" id="KW-0695">RNA-directed DNA polymerase</keyword>
<evidence type="ECO:0000256" key="5">
    <source>
        <dbReference type="ARBA" id="ARBA00022722"/>
    </source>
</evidence>
<dbReference type="GO" id="GO:0003964">
    <property type="term" value="F:RNA-directed DNA polymerase activity"/>
    <property type="evidence" value="ECO:0007669"/>
    <property type="project" value="UniProtKB-KW"/>
</dbReference>
<dbReference type="GO" id="GO:0004523">
    <property type="term" value="F:RNA-DNA hybrid ribonuclease activity"/>
    <property type="evidence" value="ECO:0007669"/>
    <property type="project" value="UniProtKB-EC"/>
</dbReference>
<evidence type="ECO:0000313" key="14">
    <source>
        <dbReference type="Proteomes" id="UP000265180"/>
    </source>
</evidence>
<reference evidence="13" key="3">
    <citation type="submission" date="2025-08" db="UniProtKB">
        <authorList>
            <consortium name="Ensembl"/>
        </authorList>
    </citation>
    <scope>IDENTIFICATION</scope>
    <source>
        <strain evidence="13">HNI</strain>
    </source>
</reference>
<dbReference type="Pfam" id="PF00078">
    <property type="entry name" value="RVT_1"/>
    <property type="match status" value="1"/>
</dbReference>
<dbReference type="PROSITE" id="PS50878">
    <property type="entry name" value="RT_POL"/>
    <property type="match status" value="1"/>
</dbReference>
<dbReference type="PANTHER" id="PTHR37984:SF15">
    <property type="entry name" value="INTEGRASE CATALYTIC DOMAIN-CONTAINING PROTEIN"/>
    <property type="match status" value="1"/>
</dbReference>
<dbReference type="EC" id="3.1.26.4" evidence="2"/>
<evidence type="ECO:0000256" key="4">
    <source>
        <dbReference type="ARBA" id="ARBA00022695"/>
    </source>
</evidence>
<dbReference type="Gene3D" id="3.30.420.10">
    <property type="entry name" value="Ribonuclease H-like superfamily/Ribonuclease H"/>
    <property type="match status" value="1"/>
</dbReference>
<dbReference type="SUPFAM" id="SSF56672">
    <property type="entry name" value="DNA/RNA polymerases"/>
    <property type="match status" value="1"/>
</dbReference>
<dbReference type="PANTHER" id="PTHR37984">
    <property type="entry name" value="PROTEIN CBG26694"/>
    <property type="match status" value="1"/>
</dbReference>
<dbReference type="Gene3D" id="1.10.340.70">
    <property type="match status" value="1"/>
</dbReference>
<evidence type="ECO:0000256" key="6">
    <source>
        <dbReference type="ARBA" id="ARBA00022759"/>
    </source>
</evidence>
<dbReference type="GO" id="GO:0003676">
    <property type="term" value="F:nucleic acid binding"/>
    <property type="evidence" value="ECO:0007669"/>
    <property type="project" value="InterPro"/>
</dbReference>
<sequence length="1434" mass="164262">MFVPNHFVRPLKELLDPGDSLDLVAANGQSIPYDGWVELTVNLMGNENPNLAILVPFLVSQLPLPQPLLGANVLQAMINLQESPAEAHAMVFELLRKTLGAEEEQVEAMVNFIQLKETPDSMATVRVGKDDVIIAAGRTVYVKCRVPPNFDTSDPFVLYEPTDNDTTLDQLSVGESLLKVNESKTPLLFVPVSNHTKQDITLPRRHPIGFIQHISKVIETGDAKAQQVEISKPTSPAEVNNVNAPVTSLVELWQPPVDLSHLNPEQQQIVEKMLYEESTAFAKDSTDIGCIPSLQMPIRLTDDIPVQRAYSSVPKPLYKEVKEYIQELLLKGWIIKSQSPYAAPIVCVRKKDGSLRLCIDYRLLNKKTVPDKHPLPRIQDLIDSLGGFSWFSILDQGKAYHQGFISEGSRHLTAFTTPWGLYEWIRIPFGLSNAPAAFQRSMEEMLQDLRDECCIPYLDDVLCFSRSFEEHVESLRHVLRALKRHGVKLRPEKCEFFRKEVRYVGRLVSSDGVRVDPKDIEAVQALKEKAPQTVGDVRRLLGFLSYYRSYVQDFSRIARPLYELLQKNPSVLQTKSQRKNNKGPQLSSSTPVEWKIEHQQILEHLINILTNPPVLAYPDFDQPFTLHTDASQNGLGAVLYQNQNGKMRVIGYGSRTLTPAEQSYHLHSGKLEFLALKWAVCEKFRDYLFYAPHFTVYTDNNPLTYVMGTAKLNAVGHRWVGQLADFNFDIRYKPGKLNVDADVLSRCPLDINIYMSQCSERLSEEAVGATWDGSRTAQQNDVAWVASLSITSEQPTHTKSFPVIDHEELVREQQRDPVIRKILELEKNFTELTEEKRRSLDTNTRKLSREWSKLHVENDLLYRKTQGRKQLVLPDTYKQVALTHLHDNMGHIGVERVLSLVRERFFWPFMKRDVEDYVTRRCRCIKQKKPAVPERAPMGSITSSSPLELVCIDFLHLEASRGGYEYVLVVVDHFTRFAQAYPTKNKSGKTAADKIFNDFVPRFGYPHKLHHDQGREFENELFRTLRQFAGVNHSRTSPYHPQGNPAERFNRTLLQMLRTLGEKEKENWKDHLPHIVHAYNCSKHESTGFSPYYLLYGRHPRLPVDLIFGLVGEDKAQTGTDYADKWAEKMIEAYKIASTNSQQSSAKGKRYYDKKNRGVTLQPGDRVLVRNVAQRGGPCKLKPYWEKTIYVVREQLGDNPVYKVSPETNSHPIRTLHRNLLLQVNDLPVEQPPPQKAHAKAKRSTRLLLTPTQFQSHNSNESDEEEEEPTYWLRFPRETQRTADCLVDQPAYYNEPILCENDNADFEESEPAELVSERNSFTVGEQTRQNESLPFIDQPLQQDDNVPQIDEEEDIQSHSSPVLRKSTRNRRPGQIFTYNALGQPSYQPRAVINAVATQLTPYNYHFPQTHFYSVQPSTFTSQTYPTFYHPVYCF</sequence>
<keyword evidence="7" id="KW-0378">Hydrolase</keyword>
<dbReference type="PROSITE" id="PS50994">
    <property type="entry name" value="INTEGRASE"/>
    <property type="match status" value="1"/>
</dbReference>
<dbReference type="FunFam" id="3.10.20.370:FF:000001">
    <property type="entry name" value="Retrovirus-related Pol polyprotein from transposon 17.6-like protein"/>
    <property type="match status" value="1"/>
</dbReference>
<feature type="domain" description="Integrase catalytic" evidence="12">
    <location>
        <begin position="942"/>
        <end position="1099"/>
    </location>
</feature>
<dbReference type="Ensembl" id="ENSORLT00020015200.1">
    <property type="protein sequence ID" value="ENSORLP00020000145.1"/>
    <property type="gene ID" value="ENSORLG00020022538.1"/>
</dbReference>
<dbReference type="CDD" id="cd01647">
    <property type="entry name" value="RT_LTR"/>
    <property type="match status" value="1"/>
</dbReference>
<dbReference type="FunFam" id="1.10.340.70:FF:000001">
    <property type="entry name" value="Retrovirus-related Pol polyprotein from transposon gypsy-like Protein"/>
    <property type="match status" value="1"/>
</dbReference>
<comment type="similarity">
    <text evidence="1">Belongs to the beta type-B retroviral polymerase family. HERV class-II K(HML-2) pol subfamily.</text>
</comment>
<feature type="region of interest" description="Disordered" evidence="10">
    <location>
        <begin position="1228"/>
        <end position="1269"/>
    </location>
</feature>
<dbReference type="Gene3D" id="3.10.10.10">
    <property type="entry name" value="HIV Type 1 Reverse Transcriptase, subunit A, domain 1"/>
    <property type="match status" value="1"/>
</dbReference>
<evidence type="ECO:0000256" key="1">
    <source>
        <dbReference type="ARBA" id="ARBA00010879"/>
    </source>
</evidence>
<evidence type="ECO:0000256" key="7">
    <source>
        <dbReference type="ARBA" id="ARBA00022801"/>
    </source>
</evidence>
<feature type="region of interest" description="Disordered" evidence="10">
    <location>
        <begin position="572"/>
        <end position="591"/>
    </location>
</feature>
<accession>A0A3P9JVM3</accession>
<dbReference type="Pfam" id="PF00665">
    <property type="entry name" value="rve"/>
    <property type="match status" value="1"/>
</dbReference>
<dbReference type="InterPro" id="IPR001584">
    <property type="entry name" value="Integrase_cat-core"/>
</dbReference>
<dbReference type="Gene3D" id="3.30.70.270">
    <property type="match status" value="2"/>
</dbReference>
<dbReference type="CDD" id="cd09274">
    <property type="entry name" value="RNase_HI_RT_Ty3"/>
    <property type="match status" value="1"/>
</dbReference>
<dbReference type="Pfam" id="PF17921">
    <property type="entry name" value="Integrase_H2C2"/>
    <property type="match status" value="1"/>
</dbReference>
<feature type="compositionally biased region" description="Polar residues" evidence="10">
    <location>
        <begin position="582"/>
        <end position="591"/>
    </location>
</feature>
<reference evidence="13" key="4">
    <citation type="submission" date="2025-09" db="UniProtKB">
        <authorList>
            <consortium name="Ensembl"/>
        </authorList>
    </citation>
    <scope>IDENTIFICATION</scope>
    <source>
        <strain evidence="13">HNI</strain>
    </source>
</reference>
<feature type="domain" description="Reverse transcriptase" evidence="11">
    <location>
        <begin position="329"/>
        <end position="508"/>
    </location>
</feature>
<dbReference type="FunFam" id="3.30.70.270:FF:000020">
    <property type="entry name" value="Transposon Tf2-6 polyprotein-like Protein"/>
    <property type="match status" value="1"/>
</dbReference>
<keyword evidence="6" id="KW-0255">Endonuclease</keyword>
<keyword evidence="4" id="KW-0548">Nucleotidyltransferase</keyword>
<evidence type="ECO:0000256" key="9">
    <source>
        <dbReference type="ARBA" id="ARBA00039658"/>
    </source>
</evidence>
<evidence type="ECO:0000256" key="8">
    <source>
        <dbReference type="ARBA" id="ARBA00022918"/>
    </source>
</evidence>
<dbReference type="InterPro" id="IPR041373">
    <property type="entry name" value="RT_RNaseH"/>
</dbReference>
<dbReference type="FunFam" id="3.30.420.10:FF:000032">
    <property type="entry name" value="Retrovirus-related Pol polyprotein from transposon 297-like Protein"/>
    <property type="match status" value="1"/>
</dbReference>
<reference key="1">
    <citation type="journal article" date="2007" name="Nature">
        <title>The medaka draft genome and insights into vertebrate genome evolution.</title>
        <authorList>
            <person name="Kasahara M."/>
            <person name="Naruse K."/>
            <person name="Sasaki S."/>
            <person name="Nakatani Y."/>
            <person name="Qu W."/>
            <person name="Ahsan B."/>
            <person name="Yamada T."/>
            <person name="Nagayasu Y."/>
            <person name="Doi K."/>
            <person name="Kasai Y."/>
            <person name="Jindo T."/>
            <person name="Kobayashi D."/>
            <person name="Shimada A."/>
            <person name="Toyoda A."/>
            <person name="Kuroki Y."/>
            <person name="Fujiyama A."/>
            <person name="Sasaki T."/>
            <person name="Shimizu A."/>
            <person name="Asakawa S."/>
            <person name="Shimizu N."/>
            <person name="Hashimoto S."/>
            <person name="Yang J."/>
            <person name="Lee Y."/>
            <person name="Matsushima K."/>
            <person name="Sugano S."/>
            <person name="Sakaizumi M."/>
            <person name="Narita T."/>
            <person name="Ohishi K."/>
            <person name="Haga S."/>
            <person name="Ohta F."/>
            <person name="Nomoto H."/>
            <person name="Nogata K."/>
            <person name="Morishita T."/>
            <person name="Endo T."/>
            <person name="Shin-I T."/>
            <person name="Takeda H."/>
            <person name="Morishita S."/>
            <person name="Kohara Y."/>
        </authorList>
    </citation>
    <scope>NUCLEOTIDE SEQUENCE [LARGE SCALE GENOMIC DNA]</scope>
    <source>
        <strain>Hd-rR</strain>
    </source>
</reference>
<keyword evidence="5" id="KW-0540">Nuclease</keyword>
<dbReference type="SUPFAM" id="SSF53098">
    <property type="entry name" value="Ribonuclease H-like"/>
    <property type="match status" value="1"/>
</dbReference>
<dbReference type="InterPro" id="IPR043502">
    <property type="entry name" value="DNA/RNA_pol_sf"/>
</dbReference>
<keyword evidence="3" id="KW-0808">Transferase</keyword>
<dbReference type="Proteomes" id="UP000265180">
    <property type="component" value="Chromosome 16"/>
</dbReference>
<proteinExistence type="inferred from homology"/>
<evidence type="ECO:0000259" key="12">
    <source>
        <dbReference type="PROSITE" id="PS50994"/>
    </source>
</evidence>
<dbReference type="InterPro" id="IPR043128">
    <property type="entry name" value="Rev_trsase/Diguanyl_cyclase"/>
</dbReference>
<evidence type="ECO:0000313" key="13">
    <source>
        <dbReference type="Ensembl" id="ENSORLP00020000145.1"/>
    </source>
</evidence>
<dbReference type="GO" id="GO:0015074">
    <property type="term" value="P:DNA integration"/>
    <property type="evidence" value="ECO:0007669"/>
    <property type="project" value="InterPro"/>
</dbReference>
<dbReference type="InterPro" id="IPR041588">
    <property type="entry name" value="Integrase_H2C2"/>
</dbReference>
<dbReference type="InterPro" id="IPR036397">
    <property type="entry name" value="RNaseH_sf"/>
</dbReference>
<name>A0A3P9JVM3_ORYLA</name>
<dbReference type="Pfam" id="PF17917">
    <property type="entry name" value="RT_RNaseH"/>
    <property type="match status" value="1"/>
</dbReference>